<reference evidence="2" key="2">
    <citation type="submission" date="2023-01" db="EMBL/GenBank/DDBJ databases">
        <authorList>
            <person name="Sun Q."/>
            <person name="Evtushenko L."/>
        </authorList>
    </citation>
    <scope>NUCLEOTIDE SEQUENCE</scope>
    <source>
        <strain evidence="2">VKM B-2789</strain>
    </source>
</reference>
<protein>
    <submittedName>
        <fullName evidence="2">Uncharacterized protein</fullName>
    </submittedName>
</protein>
<evidence type="ECO:0000256" key="1">
    <source>
        <dbReference type="SAM" id="SignalP"/>
    </source>
</evidence>
<feature type="signal peptide" evidence="1">
    <location>
        <begin position="1"/>
        <end position="19"/>
    </location>
</feature>
<accession>A0A9W6JUX0</accession>
<proteinExistence type="predicted"/>
<comment type="caution">
    <text evidence="2">The sequence shown here is derived from an EMBL/GenBank/DDBJ whole genome shotgun (WGS) entry which is preliminary data.</text>
</comment>
<dbReference type="EMBL" id="BSFM01000012">
    <property type="protein sequence ID" value="GLK84330.1"/>
    <property type="molecule type" value="Genomic_DNA"/>
</dbReference>
<organism evidence="2 3">
    <name type="scientific">Ancylobacter defluvii</name>
    <dbReference type="NCBI Taxonomy" id="1282440"/>
    <lineage>
        <taxon>Bacteria</taxon>
        <taxon>Pseudomonadati</taxon>
        <taxon>Pseudomonadota</taxon>
        <taxon>Alphaproteobacteria</taxon>
        <taxon>Hyphomicrobiales</taxon>
        <taxon>Xanthobacteraceae</taxon>
        <taxon>Ancylobacter</taxon>
    </lineage>
</organism>
<gene>
    <name evidence="2" type="ORF">GCM10017653_24000</name>
</gene>
<name>A0A9W6JUX0_9HYPH</name>
<evidence type="ECO:0000313" key="3">
    <source>
        <dbReference type="Proteomes" id="UP001143330"/>
    </source>
</evidence>
<keyword evidence="1" id="KW-0732">Signal</keyword>
<dbReference type="Proteomes" id="UP001143330">
    <property type="component" value="Unassembled WGS sequence"/>
</dbReference>
<reference evidence="2" key="1">
    <citation type="journal article" date="2014" name="Int. J. Syst. Evol. Microbiol.">
        <title>Complete genome sequence of Corynebacterium casei LMG S-19264T (=DSM 44701T), isolated from a smear-ripened cheese.</title>
        <authorList>
            <consortium name="US DOE Joint Genome Institute (JGI-PGF)"/>
            <person name="Walter F."/>
            <person name="Albersmeier A."/>
            <person name="Kalinowski J."/>
            <person name="Ruckert C."/>
        </authorList>
    </citation>
    <scope>NUCLEOTIDE SEQUENCE</scope>
    <source>
        <strain evidence="2">VKM B-2789</strain>
    </source>
</reference>
<feature type="chain" id="PRO_5040983970" evidence="1">
    <location>
        <begin position="20"/>
        <end position="68"/>
    </location>
</feature>
<dbReference type="AlphaFoldDB" id="A0A9W6JUX0"/>
<evidence type="ECO:0000313" key="2">
    <source>
        <dbReference type="EMBL" id="GLK84330.1"/>
    </source>
</evidence>
<keyword evidence="3" id="KW-1185">Reference proteome</keyword>
<sequence length="68" mass="6892">MRKVWAAGIAAAGFGAAGAGDSCCAEAGRVMPAIASTAAAAAAWTIRLMSVRPDYAGRAFEHLTFGYV</sequence>